<dbReference type="InterPro" id="IPR009091">
    <property type="entry name" value="RCC1/BLIP-II"/>
</dbReference>
<feature type="region of interest" description="Disordered" evidence="3">
    <location>
        <begin position="1"/>
        <end position="24"/>
    </location>
</feature>
<name>A0A445K6Q6_GLYSO</name>
<dbReference type="EMBL" id="QZWG01000006">
    <property type="protein sequence ID" value="RZC06487.1"/>
    <property type="molecule type" value="Genomic_DNA"/>
</dbReference>
<sequence length="602" mass="67858">MESRASNSNSPYHYHHHHPRFKPSQPISDRIVRALRHRLRLLHRSGSTFFILGATGNVYTVTLSSSPSCTCPDRTTPCKHILFVFIRVLGVSLDDVCLRRRTLRPCQLQRLLGAPTLPEVVAGGTLRQRFHQLFFGGGSTAGPKIEMEEGATCPVCLEEMGKEQNLVACGTCRNPIHEECLIKWKRTKGRSASCVICRARWRDRVEQDEYLNLSAYVGEDDMEEPDVIPPSNSSICVLKEDGAVWCWGYNFCILNMLGVPRWISVTVLLGHTVVKVACGNEHVVARVSAGEAYNGEDLVCYSWGYNSRGQLGLGDRESRLHPEVVRTFDEESPYAFHNALLTHKKKSCDSRKHTLDFWPWAWNNTKRLISYTYGDVWSWGMEKGLGLCPDASRAGTDSGDALSPRLMSCKPQQPKFPDPVKVACGAAHTVIVAREGYRMWSWGRGRSGALGDGKGLDCYTPMVMLWPSTMEDFEEEEVKSSGEQDKAREKDTEVATETEEKLSSALNELRLLQTKLSIMEKYASILHGSVFGKPFDEQDIPVSLRNSGSFDIAKEWEAADQRKLSRLEMFCRHMLTGVKDELMKRRIKEIVKECLQSSEVKK</sequence>
<keyword evidence="6" id="KW-0808">Transferase</keyword>
<dbReference type="AlphaFoldDB" id="A0A445K6Q6"/>
<dbReference type="PROSITE" id="PS50012">
    <property type="entry name" value="RCC1_3"/>
    <property type="match status" value="3"/>
</dbReference>
<protein>
    <submittedName>
        <fullName evidence="6">Mitogen-activated protein kinase kinase kinase 1</fullName>
    </submittedName>
</protein>
<feature type="domain" description="SWIM-type" evidence="5">
    <location>
        <begin position="59"/>
        <end position="89"/>
    </location>
</feature>
<dbReference type="InterPro" id="IPR039903">
    <property type="entry name" value="Zswim2"/>
</dbReference>
<dbReference type="Pfam" id="PF04434">
    <property type="entry name" value="SWIM"/>
    <property type="match status" value="1"/>
</dbReference>
<dbReference type="GO" id="GO:0061630">
    <property type="term" value="F:ubiquitin protein ligase activity"/>
    <property type="evidence" value="ECO:0007669"/>
    <property type="project" value="InterPro"/>
</dbReference>
<evidence type="ECO:0000256" key="1">
    <source>
        <dbReference type="PROSITE-ProRule" id="PRU00175"/>
    </source>
</evidence>
<dbReference type="GO" id="GO:0016301">
    <property type="term" value="F:kinase activity"/>
    <property type="evidence" value="ECO:0007669"/>
    <property type="project" value="UniProtKB-KW"/>
</dbReference>
<evidence type="ECO:0000256" key="2">
    <source>
        <dbReference type="PROSITE-ProRule" id="PRU00235"/>
    </source>
</evidence>
<dbReference type="Gene3D" id="3.30.40.10">
    <property type="entry name" value="Zinc/RING finger domain, C3HC4 (zinc finger)"/>
    <property type="match status" value="1"/>
</dbReference>
<evidence type="ECO:0000259" key="4">
    <source>
        <dbReference type="PROSITE" id="PS50089"/>
    </source>
</evidence>
<dbReference type="PROSITE" id="PS50089">
    <property type="entry name" value="ZF_RING_2"/>
    <property type="match status" value="1"/>
</dbReference>
<keyword evidence="6" id="KW-0418">Kinase</keyword>
<evidence type="ECO:0000259" key="5">
    <source>
        <dbReference type="PROSITE" id="PS50966"/>
    </source>
</evidence>
<dbReference type="InterPro" id="IPR001841">
    <property type="entry name" value="Znf_RING"/>
</dbReference>
<evidence type="ECO:0000313" key="6">
    <source>
        <dbReference type="EMBL" id="RZC06487.1"/>
    </source>
</evidence>
<organism evidence="6 7">
    <name type="scientific">Glycine soja</name>
    <name type="common">Wild soybean</name>
    <dbReference type="NCBI Taxonomy" id="3848"/>
    <lineage>
        <taxon>Eukaryota</taxon>
        <taxon>Viridiplantae</taxon>
        <taxon>Streptophyta</taxon>
        <taxon>Embryophyta</taxon>
        <taxon>Tracheophyta</taxon>
        <taxon>Spermatophyta</taxon>
        <taxon>Magnoliopsida</taxon>
        <taxon>eudicotyledons</taxon>
        <taxon>Gunneridae</taxon>
        <taxon>Pentapetalae</taxon>
        <taxon>rosids</taxon>
        <taxon>fabids</taxon>
        <taxon>Fabales</taxon>
        <taxon>Fabaceae</taxon>
        <taxon>Papilionoideae</taxon>
        <taxon>50 kb inversion clade</taxon>
        <taxon>NPAAA clade</taxon>
        <taxon>indigoferoid/millettioid clade</taxon>
        <taxon>Phaseoleae</taxon>
        <taxon>Glycine</taxon>
        <taxon>Glycine subgen. Soja</taxon>
    </lineage>
</organism>
<dbReference type="PANTHER" id="PTHR21540">
    <property type="entry name" value="RING FINGER AND SWIM DOMAIN-CONTAINING PROTEIN 2"/>
    <property type="match status" value="1"/>
</dbReference>
<dbReference type="InterPro" id="IPR013083">
    <property type="entry name" value="Znf_RING/FYVE/PHD"/>
</dbReference>
<feature type="domain" description="RING-type" evidence="4">
    <location>
        <begin position="153"/>
        <end position="198"/>
    </location>
</feature>
<feature type="repeat" description="RCC1" evidence="2">
    <location>
        <begin position="374"/>
        <end position="435"/>
    </location>
</feature>
<feature type="compositionally biased region" description="Low complexity" evidence="3">
    <location>
        <begin position="1"/>
        <end position="12"/>
    </location>
</feature>
<dbReference type="SUPFAM" id="SSF57850">
    <property type="entry name" value="RING/U-box"/>
    <property type="match status" value="1"/>
</dbReference>
<feature type="region of interest" description="Disordered" evidence="3">
    <location>
        <begin position="476"/>
        <end position="496"/>
    </location>
</feature>
<feature type="repeat" description="RCC1" evidence="2">
    <location>
        <begin position="298"/>
        <end position="344"/>
    </location>
</feature>
<keyword evidence="1" id="KW-0479">Metal-binding</keyword>
<keyword evidence="7" id="KW-1185">Reference proteome</keyword>
<dbReference type="InterPro" id="IPR000408">
    <property type="entry name" value="Reg_chr_condens"/>
</dbReference>
<accession>A0A445K6Q6</accession>
<dbReference type="GO" id="GO:0008270">
    <property type="term" value="F:zinc ion binding"/>
    <property type="evidence" value="ECO:0007669"/>
    <property type="project" value="UniProtKB-KW"/>
</dbReference>
<feature type="compositionally biased region" description="Basic and acidic residues" evidence="3">
    <location>
        <begin position="478"/>
        <end position="496"/>
    </location>
</feature>
<comment type="caution">
    <text evidence="6">The sequence shown here is derived from an EMBL/GenBank/DDBJ whole genome shotgun (WGS) entry which is preliminary data.</text>
</comment>
<dbReference type="PANTHER" id="PTHR21540:SF0">
    <property type="entry name" value="PHD FAMILY PROTEIN"/>
    <property type="match status" value="1"/>
</dbReference>
<gene>
    <name evidence="6" type="ORF">D0Y65_014129</name>
</gene>
<dbReference type="InterPro" id="IPR007527">
    <property type="entry name" value="Znf_SWIM"/>
</dbReference>
<evidence type="ECO:0000313" key="7">
    <source>
        <dbReference type="Proteomes" id="UP000289340"/>
    </source>
</evidence>
<dbReference type="Gene3D" id="2.130.10.30">
    <property type="entry name" value="Regulator of chromosome condensation 1/beta-lactamase-inhibitor protein II"/>
    <property type="match status" value="2"/>
</dbReference>
<dbReference type="Pfam" id="PF00415">
    <property type="entry name" value="RCC1"/>
    <property type="match status" value="2"/>
</dbReference>
<dbReference type="PROSITE" id="PS50966">
    <property type="entry name" value="ZF_SWIM"/>
    <property type="match status" value="1"/>
</dbReference>
<keyword evidence="1" id="KW-0863">Zinc-finger</keyword>
<feature type="repeat" description="RCC1" evidence="2">
    <location>
        <begin position="242"/>
        <end position="289"/>
    </location>
</feature>
<proteinExistence type="predicted"/>
<evidence type="ECO:0000256" key="3">
    <source>
        <dbReference type="SAM" id="MobiDB-lite"/>
    </source>
</evidence>
<dbReference type="Proteomes" id="UP000289340">
    <property type="component" value="Chromosome 6"/>
</dbReference>
<keyword evidence="1" id="KW-0862">Zinc</keyword>
<reference evidence="6 7" key="1">
    <citation type="submission" date="2018-09" db="EMBL/GenBank/DDBJ databases">
        <title>A high-quality reference genome of wild soybean provides a powerful tool to mine soybean genomes.</title>
        <authorList>
            <person name="Xie M."/>
            <person name="Chung C.Y.L."/>
            <person name="Li M.-W."/>
            <person name="Wong F.-L."/>
            <person name="Chan T.-F."/>
            <person name="Lam H.-M."/>
        </authorList>
    </citation>
    <scope>NUCLEOTIDE SEQUENCE [LARGE SCALE GENOMIC DNA]</scope>
    <source>
        <strain evidence="7">cv. W05</strain>
        <tissue evidence="6">Hypocotyl of etiolated seedlings</tissue>
    </source>
</reference>
<dbReference type="SUPFAM" id="SSF50985">
    <property type="entry name" value="RCC1/BLIP-II"/>
    <property type="match status" value="1"/>
</dbReference>
<dbReference type="Pfam" id="PF13639">
    <property type="entry name" value="zf-RING_2"/>
    <property type="match status" value="1"/>
</dbReference>